<keyword evidence="1" id="KW-0732">Signal</keyword>
<protein>
    <submittedName>
        <fullName evidence="3">Cysteine-rich secretory protein family protein</fullName>
    </submittedName>
</protein>
<dbReference type="AlphaFoldDB" id="A0A1H0RPN3"/>
<dbReference type="SUPFAM" id="SSF55797">
    <property type="entry name" value="PR-1-like"/>
    <property type="match status" value="1"/>
</dbReference>
<feature type="signal peptide" evidence="1">
    <location>
        <begin position="1"/>
        <end position="25"/>
    </location>
</feature>
<dbReference type="Proteomes" id="UP000182412">
    <property type="component" value="Unassembled WGS sequence"/>
</dbReference>
<evidence type="ECO:0000313" key="3">
    <source>
        <dbReference type="EMBL" id="SDP31370.1"/>
    </source>
</evidence>
<feature type="domain" description="SCP" evidence="2">
    <location>
        <begin position="33"/>
        <end position="145"/>
    </location>
</feature>
<gene>
    <name evidence="3" type="ORF">SAMN05216366_11341</name>
</gene>
<reference evidence="3 4" key="1">
    <citation type="submission" date="2016-10" db="EMBL/GenBank/DDBJ databases">
        <authorList>
            <person name="de Groot N.N."/>
        </authorList>
    </citation>
    <scope>NUCLEOTIDE SEQUENCE [LARGE SCALE GENOMIC DNA]</scope>
    <source>
        <strain evidence="3 4">S137</strain>
    </source>
</reference>
<dbReference type="EMBL" id="FNJQ01000013">
    <property type="protein sequence ID" value="SDP31370.1"/>
    <property type="molecule type" value="Genomic_DNA"/>
</dbReference>
<dbReference type="Pfam" id="PF00188">
    <property type="entry name" value="CAP"/>
    <property type="match status" value="1"/>
</dbReference>
<dbReference type="InterPro" id="IPR014044">
    <property type="entry name" value="CAP_dom"/>
</dbReference>
<evidence type="ECO:0000259" key="2">
    <source>
        <dbReference type="Pfam" id="PF00188"/>
    </source>
</evidence>
<dbReference type="OrthoDB" id="9783944at2"/>
<evidence type="ECO:0000256" key="1">
    <source>
        <dbReference type="SAM" id="SignalP"/>
    </source>
</evidence>
<dbReference type="PANTHER" id="PTHR31157:SF1">
    <property type="entry name" value="SCP DOMAIN-CONTAINING PROTEIN"/>
    <property type="match status" value="1"/>
</dbReference>
<name>A0A1H0RPN3_SELRU</name>
<proteinExistence type="predicted"/>
<accession>A0A1H0RPN3</accession>
<dbReference type="PANTHER" id="PTHR31157">
    <property type="entry name" value="SCP DOMAIN-CONTAINING PROTEIN"/>
    <property type="match status" value="1"/>
</dbReference>
<organism evidence="3 4">
    <name type="scientific">Selenomonas ruminantium</name>
    <dbReference type="NCBI Taxonomy" id="971"/>
    <lineage>
        <taxon>Bacteria</taxon>
        <taxon>Bacillati</taxon>
        <taxon>Bacillota</taxon>
        <taxon>Negativicutes</taxon>
        <taxon>Selenomonadales</taxon>
        <taxon>Selenomonadaceae</taxon>
        <taxon>Selenomonas</taxon>
    </lineage>
</organism>
<dbReference type="Gene3D" id="3.40.33.10">
    <property type="entry name" value="CAP"/>
    <property type="match status" value="1"/>
</dbReference>
<dbReference type="CDD" id="cd05379">
    <property type="entry name" value="CAP_bacterial"/>
    <property type="match status" value="1"/>
</dbReference>
<dbReference type="RefSeq" id="WP_074572178.1">
    <property type="nucleotide sequence ID" value="NZ_FNJQ01000013.1"/>
</dbReference>
<feature type="chain" id="PRO_5010278016" evidence="1">
    <location>
        <begin position="26"/>
        <end position="149"/>
    </location>
</feature>
<evidence type="ECO:0000313" key="4">
    <source>
        <dbReference type="Proteomes" id="UP000182412"/>
    </source>
</evidence>
<dbReference type="InterPro" id="IPR035940">
    <property type="entry name" value="CAP_sf"/>
</dbReference>
<sequence>MNLLRRMFSLLVFAVLVMLTSSAMASGLAGDVLNCVNAERLAVGLQPLAMDEGLTAISETRAREAGVHFAHQRPDGRSAQSVMEDVPYSWFGENLAVSTDAEAAEIVQAWMASPAHRANILNRHYTKMGIACTKGLDGYYYWAQVLIRD</sequence>